<dbReference type="EMBL" id="CAJNNV010029320">
    <property type="protein sequence ID" value="CAE8628004.1"/>
    <property type="molecule type" value="Genomic_DNA"/>
</dbReference>
<dbReference type="Proteomes" id="UP000654075">
    <property type="component" value="Unassembled WGS sequence"/>
</dbReference>
<proteinExistence type="predicted"/>
<keyword evidence="2" id="KW-1185">Reference proteome</keyword>
<feature type="non-terminal residue" evidence="1">
    <location>
        <position position="1"/>
    </location>
</feature>
<dbReference type="AlphaFoldDB" id="A0A813GN08"/>
<evidence type="ECO:0000313" key="1">
    <source>
        <dbReference type="EMBL" id="CAE8628004.1"/>
    </source>
</evidence>
<dbReference type="OrthoDB" id="421818at2759"/>
<reference evidence="1" key="1">
    <citation type="submission" date="2021-02" db="EMBL/GenBank/DDBJ databases">
        <authorList>
            <person name="Dougan E. K."/>
            <person name="Rhodes N."/>
            <person name="Thang M."/>
            <person name="Chan C."/>
        </authorList>
    </citation>
    <scope>NUCLEOTIDE SEQUENCE</scope>
</reference>
<evidence type="ECO:0000313" key="2">
    <source>
        <dbReference type="Proteomes" id="UP000654075"/>
    </source>
</evidence>
<name>A0A813GN08_POLGL</name>
<organism evidence="1 2">
    <name type="scientific">Polarella glacialis</name>
    <name type="common">Dinoflagellate</name>
    <dbReference type="NCBI Taxonomy" id="89957"/>
    <lineage>
        <taxon>Eukaryota</taxon>
        <taxon>Sar</taxon>
        <taxon>Alveolata</taxon>
        <taxon>Dinophyceae</taxon>
        <taxon>Suessiales</taxon>
        <taxon>Suessiaceae</taxon>
        <taxon>Polarella</taxon>
    </lineage>
</organism>
<accession>A0A813GN08</accession>
<sequence length="140" mass="16052">AMLRCAQRSVHQFYAQQEALGDRSDVVRAFYLVSGENHLRFDWQAAMGRVRRAKFDRRREIDDWEDCLAMTSGESNALSEIYVCGTKRVTQRALTSLLCHEGLHNLARRTRPGNPFFSEELEHMAMALIGDPQLVHQSSL</sequence>
<gene>
    <name evidence="1" type="ORF">PGLA1383_LOCUS44701</name>
</gene>
<protein>
    <submittedName>
        <fullName evidence="1">Uncharacterized protein</fullName>
    </submittedName>
</protein>
<comment type="caution">
    <text evidence="1">The sequence shown here is derived from an EMBL/GenBank/DDBJ whole genome shotgun (WGS) entry which is preliminary data.</text>
</comment>